<dbReference type="Proteomes" id="UP000004994">
    <property type="component" value="Chromosome 9"/>
</dbReference>
<dbReference type="HOGENOM" id="CLU_113909_0_0_1"/>
<feature type="transmembrane region" description="Helical" evidence="1">
    <location>
        <begin position="130"/>
        <end position="150"/>
    </location>
</feature>
<protein>
    <submittedName>
        <fullName evidence="2">Uncharacterized protein</fullName>
    </submittedName>
</protein>
<keyword evidence="1" id="KW-0472">Membrane</keyword>
<evidence type="ECO:0000256" key="1">
    <source>
        <dbReference type="SAM" id="Phobius"/>
    </source>
</evidence>
<dbReference type="AlphaFoldDB" id="K4CWP9"/>
<proteinExistence type="predicted"/>
<dbReference type="Gramene" id="Solyc09g092230.2.1">
    <property type="protein sequence ID" value="Solyc09g092230.2.1"/>
    <property type="gene ID" value="Solyc09g092230.2"/>
</dbReference>
<organism evidence="2">
    <name type="scientific">Solanum lycopersicum</name>
    <name type="common">Tomato</name>
    <name type="synonym">Lycopersicon esculentum</name>
    <dbReference type="NCBI Taxonomy" id="4081"/>
    <lineage>
        <taxon>Eukaryota</taxon>
        <taxon>Viridiplantae</taxon>
        <taxon>Streptophyta</taxon>
        <taxon>Embryophyta</taxon>
        <taxon>Tracheophyta</taxon>
        <taxon>Spermatophyta</taxon>
        <taxon>Magnoliopsida</taxon>
        <taxon>eudicotyledons</taxon>
        <taxon>Gunneridae</taxon>
        <taxon>Pentapetalae</taxon>
        <taxon>asterids</taxon>
        <taxon>lamiids</taxon>
        <taxon>Solanales</taxon>
        <taxon>Solanaceae</taxon>
        <taxon>Solanoideae</taxon>
        <taxon>Solaneae</taxon>
        <taxon>Solanum</taxon>
        <taxon>Solanum subgen. Lycopersicon</taxon>
    </lineage>
</organism>
<reference evidence="2" key="2">
    <citation type="submission" date="2013-04" db="UniProtKB">
        <authorList>
            <consortium name="EnsemblPlants"/>
        </authorList>
    </citation>
    <scope>IDENTIFICATION</scope>
    <source>
        <strain evidence="2">cv. Heinz 1706</strain>
    </source>
</reference>
<dbReference type="PaxDb" id="4081-Solyc09g092230.2.1"/>
<accession>K4CWP9</accession>
<evidence type="ECO:0000313" key="3">
    <source>
        <dbReference type="Proteomes" id="UP000004994"/>
    </source>
</evidence>
<keyword evidence="1" id="KW-0812">Transmembrane</keyword>
<reference evidence="2" key="1">
    <citation type="journal article" date="2012" name="Nature">
        <title>The tomato genome sequence provides insights into fleshy fruit evolution.</title>
        <authorList>
            <consortium name="Tomato Genome Consortium"/>
        </authorList>
    </citation>
    <scope>NUCLEOTIDE SEQUENCE [LARGE SCALE GENOMIC DNA]</scope>
    <source>
        <strain evidence="2">cv. Heinz 1706</strain>
    </source>
</reference>
<keyword evidence="3" id="KW-1185">Reference proteome</keyword>
<keyword evidence="1" id="KW-1133">Transmembrane helix</keyword>
<feature type="transmembrane region" description="Helical" evidence="1">
    <location>
        <begin position="44"/>
        <end position="60"/>
    </location>
</feature>
<name>K4CWP9_SOLLC</name>
<feature type="transmembrane region" description="Helical" evidence="1">
    <location>
        <begin position="179"/>
        <end position="198"/>
    </location>
</feature>
<evidence type="ECO:0000313" key="2">
    <source>
        <dbReference type="EnsemblPlants" id="Solyc09g092230.2.1"/>
    </source>
</evidence>
<dbReference type="EnsemblPlants" id="Solyc09g092230.2.1">
    <property type="protein sequence ID" value="Solyc09g092230.2.1"/>
    <property type="gene ID" value="Solyc09g092230.2"/>
</dbReference>
<dbReference type="OMA" id="RIHALWF"/>
<sequence>FMGIIGTGIGGPSLNKQSNPFFLNRRRAIGNREEAGAMRTEQKIWSFFALVFFLLAMAVIRIHALWFVSTVAMPLLLTGLISVLRDRNPFPAVMTMPRFTSAFDGIGLMVSPIILELLKEEYLNIPRLSAFHSVSATAIGFFCSLMIVWTRAVSTDLGILYGLCSLSISLGVQDFDYRWPTQVEFGVSLLMILLRLYLETPRRRRRAAGRV</sequence>
<dbReference type="InParanoid" id="K4CWP9"/>
<feature type="transmembrane region" description="Helical" evidence="1">
    <location>
        <begin position="96"/>
        <end position="118"/>
    </location>
</feature>